<dbReference type="SUPFAM" id="SSF82784">
    <property type="entry name" value="OsmC-like"/>
    <property type="match status" value="1"/>
</dbReference>
<dbReference type="Gene3D" id="3.30.300.20">
    <property type="match status" value="1"/>
</dbReference>
<organism evidence="1 2">
    <name type="scientific">Geodia barretti</name>
    <name type="common">Barrett's horny sponge</name>
    <dbReference type="NCBI Taxonomy" id="519541"/>
    <lineage>
        <taxon>Eukaryota</taxon>
        <taxon>Metazoa</taxon>
        <taxon>Porifera</taxon>
        <taxon>Demospongiae</taxon>
        <taxon>Heteroscleromorpha</taxon>
        <taxon>Tetractinellida</taxon>
        <taxon>Astrophorina</taxon>
        <taxon>Geodiidae</taxon>
        <taxon>Geodia</taxon>
    </lineage>
</organism>
<proteinExistence type="predicted"/>
<protein>
    <recommendedName>
        <fullName evidence="3">OsmC-like protein</fullName>
    </recommendedName>
</protein>
<sequence>MTQLERYAQMMKVSVSKVQAHIALSVGVEGSVLAQTIQARADKIEISYEIEADESPARIAGLVRNARNGCYVRQTIGRPELFHDTITLNGQPLDLAAYPPPAN</sequence>
<name>A0AA35WXT0_GEOBA</name>
<evidence type="ECO:0008006" key="3">
    <source>
        <dbReference type="Google" id="ProtNLM"/>
    </source>
</evidence>
<dbReference type="Proteomes" id="UP001174909">
    <property type="component" value="Unassembled WGS sequence"/>
</dbReference>
<evidence type="ECO:0000313" key="2">
    <source>
        <dbReference type="Proteomes" id="UP001174909"/>
    </source>
</evidence>
<dbReference type="AlphaFoldDB" id="A0AA35WXT0"/>
<accession>A0AA35WXT0</accession>
<reference evidence="1" key="1">
    <citation type="submission" date="2023-03" db="EMBL/GenBank/DDBJ databases">
        <authorList>
            <person name="Steffen K."/>
            <person name="Cardenas P."/>
        </authorList>
    </citation>
    <scope>NUCLEOTIDE SEQUENCE</scope>
</reference>
<keyword evidence="2" id="KW-1185">Reference proteome</keyword>
<dbReference type="InterPro" id="IPR036102">
    <property type="entry name" value="OsmC/Ohrsf"/>
</dbReference>
<gene>
    <name evidence="1" type="ORF">GBAR_LOCUS18469</name>
</gene>
<dbReference type="InterPro" id="IPR015946">
    <property type="entry name" value="KH_dom-like_a/b"/>
</dbReference>
<comment type="caution">
    <text evidence="1">The sequence shown here is derived from an EMBL/GenBank/DDBJ whole genome shotgun (WGS) entry which is preliminary data.</text>
</comment>
<evidence type="ECO:0000313" key="1">
    <source>
        <dbReference type="EMBL" id="CAI8032711.1"/>
    </source>
</evidence>
<dbReference type="EMBL" id="CASHTH010002619">
    <property type="protein sequence ID" value="CAI8032711.1"/>
    <property type="molecule type" value="Genomic_DNA"/>
</dbReference>